<organism evidence="2 3">
    <name type="scientific">Cimex lectularius</name>
    <name type="common">Bed bug</name>
    <name type="synonym">Acanthia lectularia</name>
    <dbReference type="NCBI Taxonomy" id="79782"/>
    <lineage>
        <taxon>Eukaryota</taxon>
        <taxon>Metazoa</taxon>
        <taxon>Ecdysozoa</taxon>
        <taxon>Arthropoda</taxon>
        <taxon>Hexapoda</taxon>
        <taxon>Insecta</taxon>
        <taxon>Pterygota</taxon>
        <taxon>Neoptera</taxon>
        <taxon>Paraneoptera</taxon>
        <taxon>Hemiptera</taxon>
        <taxon>Heteroptera</taxon>
        <taxon>Panheteroptera</taxon>
        <taxon>Cimicomorpha</taxon>
        <taxon>Cimicidae</taxon>
        <taxon>Cimex</taxon>
    </lineage>
</organism>
<dbReference type="Proteomes" id="UP000494040">
    <property type="component" value="Unassembled WGS sequence"/>
</dbReference>
<dbReference type="KEGG" id="clec:106668580"/>
<evidence type="ECO:0000313" key="3">
    <source>
        <dbReference type="Proteomes" id="UP000494040"/>
    </source>
</evidence>
<name>A0A8I6RWJ0_CIMLE</name>
<evidence type="ECO:0000256" key="1">
    <source>
        <dbReference type="SAM" id="SignalP"/>
    </source>
</evidence>
<dbReference type="AlphaFoldDB" id="A0A8I6RWJ0"/>
<dbReference type="OrthoDB" id="6132489at2759"/>
<dbReference type="OMA" id="MQTCDHA"/>
<protein>
    <submittedName>
        <fullName evidence="2">Uncharacterized protein</fullName>
    </submittedName>
</protein>
<evidence type="ECO:0000313" key="2">
    <source>
        <dbReference type="EnsemblMetazoa" id="XP_014252962.1"/>
    </source>
</evidence>
<sequence length="461" mass="51821">MDFQRALLAVCFIGLAGAENVFQTWADSAFKLVNDDCQNCDLKKSDFYVYAVSPTTTSVKYKTFVADGSGRRTGKHDAVLVLDPAPAKRFGHELYMFFIDGNHTAETCGNTRGTVLLEDGQCLQQWVREMCHRRAPKRRGGCKLLFLPEVRLENSQNDSLVCIPDLEGFNGECPTMIKHRISSGCDPLETNSKFCDTTNYIKTECAFMQTCDHAVLISGGWNRKMSDERSIKNLRTINTLLLRSGFNQNNLRIFFANGLDSSYEEYEDLGDVYPSSIKLAIRYHIRTLCETKRCADSIVIYLNSPSLPDGSLLLWDSNNDGVHDEGEIYSIRDFFRDIVKCSATRLIILVDQSYGGEMVRAAHRHSNDMQNVIIIGVKVNDSRDSMINSLSNMTASTCLSDIYDSVEDVKYKGTAQGLLNGTIYGAPCTNEQDYQKYFGCQNLSTLELIESEETLDADEQR</sequence>
<feature type="signal peptide" evidence="1">
    <location>
        <begin position="1"/>
        <end position="18"/>
    </location>
</feature>
<accession>A0A8I6RWJ0</accession>
<dbReference type="PANTHER" id="PTHR35842">
    <property type="entry name" value="SI:CH211-67E16.11"/>
    <property type="match status" value="1"/>
</dbReference>
<keyword evidence="1" id="KW-0732">Signal</keyword>
<dbReference type="RefSeq" id="XP_014252962.1">
    <property type="nucleotide sequence ID" value="XM_014397476.2"/>
</dbReference>
<proteinExistence type="predicted"/>
<keyword evidence="3" id="KW-1185">Reference proteome</keyword>
<feature type="chain" id="PRO_5035164635" evidence="1">
    <location>
        <begin position="19"/>
        <end position="461"/>
    </location>
</feature>
<dbReference type="PANTHER" id="PTHR35842:SF1">
    <property type="entry name" value="SI:CH211-67E16.11"/>
    <property type="match status" value="1"/>
</dbReference>
<dbReference type="EnsemblMetazoa" id="XM_014397476.2">
    <property type="protein sequence ID" value="XP_014252962.1"/>
    <property type="gene ID" value="LOC106668580"/>
</dbReference>
<reference evidence="2" key="1">
    <citation type="submission" date="2022-01" db="UniProtKB">
        <authorList>
            <consortium name="EnsemblMetazoa"/>
        </authorList>
    </citation>
    <scope>IDENTIFICATION</scope>
</reference>
<dbReference type="GeneID" id="106668580"/>